<dbReference type="AlphaFoldDB" id="A0A1X9ND48"/>
<dbReference type="NCBIfam" id="TIGR02684">
    <property type="entry name" value="dnstrm_HI1420"/>
    <property type="match status" value="1"/>
</dbReference>
<protein>
    <submittedName>
        <fullName evidence="1">Putative addiction module antidote protein</fullName>
    </submittedName>
</protein>
<dbReference type="PANTHER" id="PTHR40275:SF1">
    <property type="entry name" value="SSL7038 PROTEIN"/>
    <property type="match status" value="1"/>
</dbReference>
<dbReference type="RefSeq" id="WP_085760168.1">
    <property type="nucleotide sequence ID" value="NZ_CP019343.1"/>
</dbReference>
<dbReference type="PANTHER" id="PTHR40275">
    <property type="entry name" value="SSL7038 PROTEIN"/>
    <property type="match status" value="1"/>
</dbReference>
<dbReference type="KEGG" id="osg:BST96_18830"/>
<dbReference type="EMBL" id="CP019343">
    <property type="protein sequence ID" value="ARN75968.1"/>
    <property type="molecule type" value="Genomic_DNA"/>
</dbReference>
<keyword evidence="2" id="KW-1185">Reference proteome</keyword>
<dbReference type="OrthoDB" id="9798416at2"/>
<accession>A0A1X9ND48</accession>
<gene>
    <name evidence="1" type="ORF">BST96_18830</name>
</gene>
<dbReference type="Proteomes" id="UP000193450">
    <property type="component" value="Chromosome"/>
</dbReference>
<sequence>MMVTTIRETHDEQLRDPAVAAAYLNQALEEADAAVILMALRHLAEAQEGGIAGLAQRSALGRESLYKTLSATGNPKLASLTKIIEGLGLKLKVEVGP</sequence>
<dbReference type="STRING" id="716816.BST96_18830"/>
<dbReference type="InterPro" id="IPR014057">
    <property type="entry name" value="HI1420"/>
</dbReference>
<reference evidence="1 2" key="1">
    <citation type="submission" date="2016-11" db="EMBL/GenBank/DDBJ databases">
        <title>Trade-off between light-utilization and light-protection in marine flavobacteria.</title>
        <authorList>
            <person name="Kumagai Y."/>
        </authorList>
    </citation>
    <scope>NUCLEOTIDE SEQUENCE [LARGE SCALE GENOMIC DNA]</scope>
    <source>
        <strain evidence="1 2">NBRC 107125</strain>
    </source>
</reference>
<dbReference type="Pfam" id="PF21716">
    <property type="entry name" value="dnstrm_HI1420"/>
    <property type="match status" value="1"/>
</dbReference>
<evidence type="ECO:0000313" key="1">
    <source>
        <dbReference type="EMBL" id="ARN75968.1"/>
    </source>
</evidence>
<organism evidence="1 2">
    <name type="scientific">Oceanicoccus sagamiensis</name>
    <dbReference type="NCBI Taxonomy" id="716816"/>
    <lineage>
        <taxon>Bacteria</taxon>
        <taxon>Pseudomonadati</taxon>
        <taxon>Pseudomonadota</taxon>
        <taxon>Gammaproteobacteria</taxon>
        <taxon>Cellvibrionales</taxon>
        <taxon>Spongiibacteraceae</taxon>
        <taxon>Oceanicoccus</taxon>
    </lineage>
</organism>
<proteinExistence type="predicted"/>
<evidence type="ECO:0000313" key="2">
    <source>
        <dbReference type="Proteomes" id="UP000193450"/>
    </source>
</evidence>
<name>A0A1X9ND48_9GAMM</name>